<comment type="caution">
    <text evidence="2">The sequence shown here is derived from an EMBL/GenBank/DDBJ whole genome shotgun (WGS) entry which is preliminary data.</text>
</comment>
<reference evidence="2 3" key="1">
    <citation type="submission" date="2020-05" db="EMBL/GenBank/DDBJ databases">
        <title>Draft genome sequence of Desulfovibrio psychrotolerans JS1T.</title>
        <authorList>
            <person name="Ueno A."/>
            <person name="Tamazawa S."/>
            <person name="Tamamura S."/>
            <person name="Murakami T."/>
            <person name="Kiyama T."/>
            <person name="Inomata H."/>
            <person name="Amano Y."/>
            <person name="Miyakawa K."/>
            <person name="Tamaki H."/>
            <person name="Naganuma T."/>
            <person name="Kaneko K."/>
        </authorList>
    </citation>
    <scope>NUCLEOTIDE SEQUENCE [LARGE SCALE GENOMIC DNA]</scope>
    <source>
        <strain evidence="2 3">JS1</strain>
    </source>
</reference>
<proteinExistence type="predicted"/>
<gene>
    <name evidence="2" type="ORF">DSM19430T_32450</name>
</gene>
<dbReference type="AlphaFoldDB" id="A0A7J0BZJ3"/>
<accession>A0A7J0BZJ3</accession>
<organism evidence="2 3">
    <name type="scientific">Desulfovibrio psychrotolerans</name>
    <dbReference type="NCBI Taxonomy" id="415242"/>
    <lineage>
        <taxon>Bacteria</taxon>
        <taxon>Pseudomonadati</taxon>
        <taxon>Thermodesulfobacteriota</taxon>
        <taxon>Desulfovibrionia</taxon>
        <taxon>Desulfovibrionales</taxon>
        <taxon>Desulfovibrionaceae</taxon>
        <taxon>Desulfovibrio</taxon>
    </lineage>
</organism>
<dbReference type="RefSeq" id="WP_174411171.1">
    <property type="nucleotide sequence ID" value="NZ_BLVP01000043.1"/>
</dbReference>
<dbReference type="PANTHER" id="PTHR30411:SF1">
    <property type="entry name" value="CYTOPLASMIC PROTEIN"/>
    <property type="match status" value="1"/>
</dbReference>
<protein>
    <submittedName>
        <fullName evidence="2">Cys-tRNA(Pro)/cys-tRNA(Cys) deacylase</fullName>
    </submittedName>
</protein>
<dbReference type="Pfam" id="PF04073">
    <property type="entry name" value="tRNA_edit"/>
    <property type="match status" value="1"/>
</dbReference>
<feature type="domain" description="YbaK/aminoacyl-tRNA synthetase-associated" evidence="1">
    <location>
        <begin position="31"/>
        <end position="148"/>
    </location>
</feature>
<name>A0A7J0BZJ3_9BACT</name>
<evidence type="ECO:0000313" key="3">
    <source>
        <dbReference type="Proteomes" id="UP000503820"/>
    </source>
</evidence>
<dbReference type="EMBL" id="BLVP01000043">
    <property type="protein sequence ID" value="GFM38561.1"/>
    <property type="molecule type" value="Genomic_DNA"/>
</dbReference>
<dbReference type="InterPro" id="IPR036754">
    <property type="entry name" value="YbaK/aa-tRNA-synt-asso_dom_sf"/>
</dbReference>
<dbReference type="PANTHER" id="PTHR30411">
    <property type="entry name" value="CYTOPLASMIC PROTEIN"/>
    <property type="match status" value="1"/>
</dbReference>
<keyword evidence="3" id="KW-1185">Reference proteome</keyword>
<evidence type="ECO:0000259" key="1">
    <source>
        <dbReference type="Pfam" id="PF04073"/>
    </source>
</evidence>
<dbReference type="InterPro" id="IPR007214">
    <property type="entry name" value="YbaK/aa-tRNA-synth-assoc-dom"/>
</dbReference>
<dbReference type="Proteomes" id="UP000503820">
    <property type="component" value="Unassembled WGS sequence"/>
</dbReference>
<dbReference type="Gene3D" id="3.90.960.10">
    <property type="entry name" value="YbaK/aminoacyl-tRNA synthetase-associated domain"/>
    <property type="match status" value="1"/>
</dbReference>
<dbReference type="SUPFAM" id="SSF55826">
    <property type="entry name" value="YbaK/ProRS associated domain"/>
    <property type="match status" value="1"/>
</dbReference>
<dbReference type="CDD" id="cd04333">
    <property type="entry name" value="ProX_deacylase"/>
    <property type="match status" value="1"/>
</dbReference>
<sequence length="160" mass="17078">MCTELKKSAQKVQQVLDSFGLALQVKEFSASTRTSQEAADAIGCQVGQIAKSLVFRGKESGRPILVIASGANRVDEKAVRAHIGEKPDKADAAFVLEHTGYAIGGIPPVGHAGEMVTVVDEDLLQYDEIWAAAGTPNAVFRLTPQMLLEMTKGTVLAVRK</sequence>
<evidence type="ECO:0000313" key="2">
    <source>
        <dbReference type="EMBL" id="GFM38561.1"/>
    </source>
</evidence>
<dbReference type="GO" id="GO:0002161">
    <property type="term" value="F:aminoacyl-tRNA deacylase activity"/>
    <property type="evidence" value="ECO:0007669"/>
    <property type="project" value="InterPro"/>
</dbReference>